<keyword evidence="1" id="KW-0862">Zinc</keyword>
<comment type="caution">
    <text evidence="4">The sequence shown here is derived from an EMBL/GenBank/DDBJ whole genome shotgun (WGS) entry which is preliminary data.</text>
</comment>
<dbReference type="PROSITE" id="PS50158">
    <property type="entry name" value="ZF_CCHC"/>
    <property type="match status" value="1"/>
</dbReference>
<feature type="domain" description="CCHC-type" evidence="3">
    <location>
        <begin position="169"/>
        <end position="184"/>
    </location>
</feature>
<evidence type="ECO:0000313" key="5">
    <source>
        <dbReference type="Proteomes" id="UP001619887"/>
    </source>
</evidence>
<sequence>MDYARLSRKHGFKISPMTPCSVEECSLAVGALVGHSSIRSAARMNGGVVIFVDTEEKANKVVETGIVVNDTFISVSPLTTPATRVTVSNIPPFIRDDFLVRELSKHGKIVSSIRKLSSGCRSPLLKHVVSHRRSVLMILNKRDEELNLVLSLRMDDFNYVLFVNSGTAKCFGCGEEGHLARACPGKNKKQGEEEKNEKQGEEEKNEKQEKTPEDTPDVMTAAGNPTERSLEQGEGSSKPPKRAESPSKPPKQGEGSSKPPKQGEGPQSPQSRGEGSSKPPKQGEGSSKPPKQGEGSSKPPTRAESPSKPPEQVEENSGEKKINGENNEKSDLCVDVGQKVVPKKRVETAELSASAAFKENNMEAQVSTKKRKQKEKEKENSSQAKKVAVSEEGEEEEGEREEEMVVEEEEVKEAEEEESEEDLMEDEEDEEEEDCAEASQPLTDSQLESPFFKVEQIKNFLRKTKNKRGVKIEEFFTDKSLFVQSVKAQMHLFTERECFRLKVLKMKIQKEILNEEEKNMYGT</sequence>
<dbReference type="InterPro" id="IPR036875">
    <property type="entry name" value="Znf_CCHC_sf"/>
</dbReference>
<feature type="compositionally biased region" description="Acidic residues" evidence="2">
    <location>
        <begin position="391"/>
        <end position="436"/>
    </location>
</feature>
<feature type="compositionally biased region" description="Basic and acidic residues" evidence="2">
    <location>
        <begin position="317"/>
        <end position="332"/>
    </location>
</feature>
<dbReference type="GO" id="GO:0008270">
    <property type="term" value="F:zinc ion binding"/>
    <property type="evidence" value="ECO:0007669"/>
    <property type="project" value="UniProtKB-KW"/>
</dbReference>
<dbReference type="AlphaFoldDB" id="A0ABD2GHS1"/>
<keyword evidence="1" id="KW-0479">Metal-binding</keyword>
<proteinExistence type="predicted"/>
<dbReference type="Pfam" id="PF00098">
    <property type="entry name" value="zf-CCHC"/>
    <property type="match status" value="1"/>
</dbReference>
<dbReference type="Proteomes" id="UP001619887">
    <property type="component" value="Unassembled WGS sequence"/>
</dbReference>
<evidence type="ECO:0000256" key="1">
    <source>
        <dbReference type="PROSITE-ProRule" id="PRU00047"/>
    </source>
</evidence>
<accession>A0ABD2GHS1</accession>
<dbReference type="InterPro" id="IPR001878">
    <property type="entry name" value="Znf_CCHC"/>
</dbReference>
<evidence type="ECO:0000313" key="4">
    <source>
        <dbReference type="EMBL" id="KAL3053096.1"/>
    </source>
</evidence>
<dbReference type="Gene3D" id="4.10.60.10">
    <property type="entry name" value="Zinc finger, CCHC-type"/>
    <property type="match status" value="1"/>
</dbReference>
<gene>
    <name evidence="4" type="ORF">OYC64_005594</name>
</gene>
<organism evidence="4 5">
    <name type="scientific">Pagothenia borchgrevinki</name>
    <name type="common">Bald rockcod</name>
    <name type="synonym">Trematomus borchgrevinki</name>
    <dbReference type="NCBI Taxonomy" id="8213"/>
    <lineage>
        <taxon>Eukaryota</taxon>
        <taxon>Metazoa</taxon>
        <taxon>Chordata</taxon>
        <taxon>Craniata</taxon>
        <taxon>Vertebrata</taxon>
        <taxon>Euteleostomi</taxon>
        <taxon>Actinopterygii</taxon>
        <taxon>Neopterygii</taxon>
        <taxon>Teleostei</taxon>
        <taxon>Neoteleostei</taxon>
        <taxon>Acanthomorphata</taxon>
        <taxon>Eupercaria</taxon>
        <taxon>Perciformes</taxon>
        <taxon>Notothenioidei</taxon>
        <taxon>Nototheniidae</taxon>
        <taxon>Pagothenia</taxon>
    </lineage>
</organism>
<evidence type="ECO:0000259" key="3">
    <source>
        <dbReference type="PROSITE" id="PS50158"/>
    </source>
</evidence>
<dbReference type="SMART" id="SM00343">
    <property type="entry name" value="ZnF_C2HC"/>
    <property type="match status" value="1"/>
</dbReference>
<dbReference type="SUPFAM" id="SSF57756">
    <property type="entry name" value="Retrovirus zinc finger-like domains"/>
    <property type="match status" value="1"/>
</dbReference>
<protein>
    <recommendedName>
        <fullName evidence="3">CCHC-type domain-containing protein</fullName>
    </recommendedName>
</protein>
<reference evidence="4 5" key="2">
    <citation type="journal article" date="2024" name="G3 (Bethesda)">
        <title>The genome of the cryopelagic Antarctic bald notothen, Trematomus borchgrevinki.</title>
        <authorList>
            <person name="Rayamajhi N."/>
            <person name="Rivera-Colon A.G."/>
            <person name="Minhas B.F."/>
            <person name="Cheng C.C."/>
            <person name="Catchen J.M."/>
        </authorList>
    </citation>
    <scope>NUCLEOTIDE SEQUENCE [LARGE SCALE GENOMIC DNA]</scope>
    <source>
        <strain evidence="4">AGRC-2024</strain>
    </source>
</reference>
<feature type="compositionally biased region" description="Polar residues" evidence="2">
    <location>
        <begin position="265"/>
        <end position="274"/>
    </location>
</feature>
<keyword evidence="5" id="KW-1185">Reference proteome</keyword>
<keyword evidence="1" id="KW-0863">Zinc-finger</keyword>
<evidence type="ECO:0000256" key="2">
    <source>
        <dbReference type="SAM" id="MobiDB-lite"/>
    </source>
</evidence>
<reference evidence="4 5" key="1">
    <citation type="journal article" date="2022" name="G3 (Bethesda)">
        <title>Evaluating Illumina-, Nanopore-, and PacBio-based genome assembly strategies with the bald notothen, Trematomus borchgrevinki.</title>
        <authorList>
            <person name="Rayamajhi N."/>
            <person name="Cheng C.C."/>
            <person name="Catchen J.M."/>
        </authorList>
    </citation>
    <scope>NUCLEOTIDE SEQUENCE [LARGE SCALE GENOMIC DNA]</scope>
    <source>
        <strain evidence="4">AGRC-2024</strain>
    </source>
</reference>
<dbReference type="EMBL" id="JBIYXZ010002078">
    <property type="protein sequence ID" value="KAL3053096.1"/>
    <property type="molecule type" value="Genomic_DNA"/>
</dbReference>
<feature type="compositionally biased region" description="Basic and acidic residues" evidence="2">
    <location>
        <begin position="189"/>
        <end position="213"/>
    </location>
</feature>
<feature type="region of interest" description="Disordered" evidence="2">
    <location>
        <begin position="180"/>
        <end position="448"/>
    </location>
</feature>
<name>A0ABD2GHS1_PAGBO</name>